<dbReference type="Pfam" id="PF17862">
    <property type="entry name" value="AAA_lid_3"/>
    <property type="match status" value="2"/>
</dbReference>
<dbReference type="Pfam" id="PF00004">
    <property type="entry name" value="AAA"/>
    <property type="match status" value="2"/>
</dbReference>
<protein>
    <submittedName>
        <fullName evidence="7">3968_t:CDS:1</fullName>
    </submittedName>
</protein>
<evidence type="ECO:0000256" key="2">
    <source>
        <dbReference type="ARBA" id="ARBA00022741"/>
    </source>
</evidence>
<evidence type="ECO:0000313" key="7">
    <source>
        <dbReference type="EMBL" id="CAG8465126.1"/>
    </source>
</evidence>
<comment type="caution">
    <text evidence="7">The sequence shown here is derived from an EMBL/GenBank/DDBJ whole genome shotgun (WGS) entry which is preliminary data.</text>
</comment>
<keyword evidence="3 5" id="KW-0067">ATP-binding</keyword>
<evidence type="ECO:0000313" key="8">
    <source>
        <dbReference type="Proteomes" id="UP000789706"/>
    </source>
</evidence>
<evidence type="ECO:0000256" key="4">
    <source>
        <dbReference type="ARBA" id="ARBA00023054"/>
    </source>
</evidence>
<dbReference type="OrthoDB" id="5421at2759"/>
<keyword evidence="4" id="KW-0175">Coiled coil</keyword>
<dbReference type="SUPFAM" id="SSF52540">
    <property type="entry name" value="P-loop containing nucleoside triphosphate hydrolases"/>
    <property type="match status" value="2"/>
</dbReference>
<dbReference type="InterPro" id="IPR003959">
    <property type="entry name" value="ATPase_AAA_core"/>
</dbReference>
<dbReference type="Gene3D" id="3.40.50.300">
    <property type="entry name" value="P-loop containing nucleotide triphosphate hydrolases"/>
    <property type="match status" value="3"/>
</dbReference>
<comment type="similarity">
    <text evidence="1 5">Belongs to the AAA ATPase family.</text>
</comment>
<dbReference type="InterPro" id="IPR027417">
    <property type="entry name" value="P-loop_NTPase"/>
</dbReference>
<dbReference type="PROSITE" id="PS00674">
    <property type="entry name" value="AAA"/>
    <property type="match status" value="2"/>
</dbReference>
<accession>A0A9N8VSK3</accession>
<dbReference type="GO" id="GO:0005524">
    <property type="term" value="F:ATP binding"/>
    <property type="evidence" value="ECO:0007669"/>
    <property type="project" value="UniProtKB-KW"/>
</dbReference>
<dbReference type="FunFam" id="3.40.50.300:FF:000061">
    <property type="entry name" value="ATPase family, AAA domain-containing 2"/>
    <property type="match status" value="1"/>
</dbReference>
<evidence type="ECO:0000256" key="3">
    <source>
        <dbReference type="ARBA" id="ARBA00022840"/>
    </source>
</evidence>
<reference evidence="7" key="1">
    <citation type="submission" date="2021-06" db="EMBL/GenBank/DDBJ databases">
        <authorList>
            <person name="Kallberg Y."/>
            <person name="Tangrot J."/>
            <person name="Rosling A."/>
        </authorList>
    </citation>
    <scope>NUCLEOTIDE SEQUENCE</scope>
    <source>
        <strain evidence="7">AZ414A</strain>
    </source>
</reference>
<dbReference type="InterPro" id="IPR003593">
    <property type="entry name" value="AAA+_ATPase"/>
</dbReference>
<keyword evidence="8" id="KW-1185">Reference proteome</keyword>
<dbReference type="EMBL" id="CAJVPK010000167">
    <property type="protein sequence ID" value="CAG8465126.1"/>
    <property type="molecule type" value="Genomic_DNA"/>
</dbReference>
<keyword evidence="2 5" id="KW-0547">Nucleotide-binding</keyword>
<feature type="domain" description="AAA+ ATPase" evidence="6">
    <location>
        <begin position="200"/>
        <end position="340"/>
    </location>
</feature>
<dbReference type="Proteomes" id="UP000789706">
    <property type="component" value="Unassembled WGS sequence"/>
</dbReference>
<gene>
    <name evidence="7" type="ORF">DEBURN_LOCUS2878</name>
</gene>
<dbReference type="GO" id="GO:0016887">
    <property type="term" value="F:ATP hydrolysis activity"/>
    <property type="evidence" value="ECO:0007669"/>
    <property type="project" value="InterPro"/>
</dbReference>
<dbReference type="Gene3D" id="1.10.8.60">
    <property type="match status" value="2"/>
</dbReference>
<name>A0A9N8VSK3_9GLOM</name>
<feature type="domain" description="AAA+ ATPase" evidence="6">
    <location>
        <begin position="446"/>
        <end position="579"/>
    </location>
</feature>
<evidence type="ECO:0000259" key="6">
    <source>
        <dbReference type="SMART" id="SM00382"/>
    </source>
</evidence>
<sequence length="640" mass="72227">MTTFNLLPPISVDTGKAFCRLSKTNIKNRKLFEGQWVRLDSEQVSIFCRVWKANIPENMIQADNLILLRKNHSLVPLIYPLQNSIEVTLRVRFKYLNNTENKKRKQFYDLGFVWNDSSESIKYQTIKSILNNIIVYQGCKIFDEKRCLEIEINNLLPTLTLEENSFKTISGLEQAYQALYEVVSYPLIYPDLIKQMNIECPKGVLLYGPSGVGKTFLVNEIAKACNAKMISIHGSDVFGTYIGESEARLRNIFAQSRSLTIKENYPVILFIDELDVLTPHRNDAQSHESRIVAQLLTLMDGIESRGRLVVVAATNRPNSIDPALRRPGRFDREVAIETPTEQEHLLASMTNGYVGADLVSLCREAAMLAVNRKSKSSKLLSFITMKDFMNAMELISPSTQRGFQVKVEKTNWNDIGGLESVKKQLIQAVEWPLKYRDTFTRLGLKPPRGILLYGPPGCSKTTLVKPQLPVQHFYPSMGLSCIHLLSTFQRARSSTPSVIFFDEIDAIVGKRSFDKGNSNGFGGDSVQERVLSMLLNEMDGIEIVNNVLVVGATNRPDMLDDALLRPGRFDKLIYIPPPDLVARKEILKIHTSKIPLSDDVDLNVIAEQTEFYSGADLKNLCRESAMIALREMMNTTKVVS</sequence>
<dbReference type="AlphaFoldDB" id="A0A9N8VSK3"/>
<dbReference type="InterPro" id="IPR003960">
    <property type="entry name" value="ATPase_AAA_CS"/>
</dbReference>
<evidence type="ECO:0000256" key="1">
    <source>
        <dbReference type="ARBA" id="ARBA00006914"/>
    </source>
</evidence>
<proteinExistence type="inferred from homology"/>
<dbReference type="FunFam" id="3.40.50.300:FF:001025">
    <property type="entry name" value="ATPase family, AAA domain-containing 2B"/>
    <property type="match status" value="1"/>
</dbReference>
<dbReference type="PANTHER" id="PTHR23077">
    <property type="entry name" value="AAA-FAMILY ATPASE"/>
    <property type="match status" value="1"/>
</dbReference>
<dbReference type="InterPro" id="IPR050168">
    <property type="entry name" value="AAA_ATPase_domain"/>
</dbReference>
<dbReference type="PANTHER" id="PTHR23077:SF171">
    <property type="entry name" value="NUCLEAR VALOSIN-CONTAINING PROTEIN-LIKE"/>
    <property type="match status" value="1"/>
</dbReference>
<evidence type="ECO:0000256" key="5">
    <source>
        <dbReference type="RuleBase" id="RU003651"/>
    </source>
</evidence>
<organism evidence="7 8">
    <name type="scientific">Diversispora eburnea</name>
    <dbReference type="NCBI Taxonomy" id="1213867"/>
    <lineage>
        <taxon>Eukaryota</taxon>
        <taxon>Fungi</taxon>
        <taxon>Fungi incertae sedis</taxon>
        <taxon>Mucoromycota</taxon>
        <taxon>Glomeromycotina</taxon>
        <taxon>Glomeromycetes</taxon>
        <taxon>Diversisporales</taxon>
        <taxon>Diversisporaceae</taxon>
        <taxon>Diversispora</taxon>
    </lineage>
</organism>
<dbReference type="SMART" id="SM00382">
    <property type="entry name" value="AAA"/>
    <property type="match status" value="2"/>
</dbReference>
<dbReference type="InterPro" id="IPR041569">
    <property type="entry name" value="AAA_lid_3"/>
</dbReference>